<evidence type="ECO:0000313" key="6">
    <source>
        <dbReference type="Ensembl" id="ENSLLTP00000013997.1"/>
    </source>
</evidence>
<keyword evidence="3" id="KW-0597">Phosphoprotein</keyword>
<keyword evidence="7" id="KW-1185">Reference proteome</keyword>
<keyword evidence="2" id="KW-0963">Cytoplasm</keyword>
<reference evidence="6" key="1">
    <citation type="submission" date="2025-08" db="UniProtKB">
        <authorList>
            <consortium name="Ensembl"/>
        </authorList>
    </citation>
    <scope>IDENTIFICATION</scope>
</reference>
<dbReference type="GO" id="GO:0005737">
    <property type="term" value="C:cytoplasm"/>
    <property type="evidence" value="ECO:0007669"/>
    <property type="project" value="UniProtKB-SubCell"/>
</dbReference>
<evidence type="ECO:0000256" key="1">
    <source>
        <dbReference type="ARBA" id="ARBA00004496"/>
    </source>
</evidence>
<evidence type="ECO:0000256" key="4">
    <source>
        <dbReference type="ARBA" id="ARBA00023157"/>
    </source>
</evidence>
<dbReference type="Ensembl" id="ENSLLTT00000014544.1">
    <property type="protein sequence ID" value="ENSLLTP00000013997.1"/>
    <property type="gene ID" value="ENSLLTG00000010725.1"/>
</dbReference>
<dbReference type="InterPro" id="IPR007110">
    <property type="entry name" value="Ig-like_dom"/>
</dbReference>
<protein>
    <recommendedName>
        <fullName evidence="5">Ig-like domain-containing protein</fullName>
    </recommendedName>
</protein>
<evidence type="ECO:0000256" key="3">
    <source>
        <dbReference type="ARBA" id="ARBA00022553"/>
    </source>
</evidence>
<comment type="subcellular location">
    <subcellularLocation>
        <location evidence="1">Cytoplasm</location>
    </subcellularLocation>
</comment>
<evidence type="ECO:0000313" key="7">
    <source>
        <dbReference type="Proteomes" id="UP000694406"/>
    </source>
</evidence>
<dbReference type="Gene3D" id="2.60.40.10">
    <property type="entry name" value="Immunoglobulins"/>
    <property type="match status" value="1"/>
</dbReference>
<accession>A0A8C5SB18</accession>
<reference evidence="6" key="2">
    <citation type="submission" date="2025-09" db="UniProtKB">
        <authorList>
            <consortium name="Ensembl"/>
        </authorList>
    </citation>
    <scope>IDENTIFICATION</scope>
</reference>
<evidence type="ECO:0000256" key="2">
    <source>
        <dbReference type="ARBA" id="ARBA00022490"/>
    </source>
</evidence>
<dbReference type="PANTHER" id="PTHR35971">
    <property type="entry name" value="SI:DKEY-31G6.6"/>
    <property type="match status" value="1"/>
</dbReference>
<feature type="domain" description="Ig-like" evidence="5">
    <location>
        <begin position="1"/>
        <end position="55"/>
    </location>
</feature>
<dbReference type="InterPro" id="IPR052385">
    <property type="entry name" value="Obscurin/Obscurin-like_Reg"/>
</dbReference>
<name>A0A8C5SB18_LATLA</name>
<dbReference type="InterPro" id="IPR036179">
    <property type="entry name" value="Ig-like_dom_sf"/>
</dbReference>
<dbReference type="AlphaFoldDB" id="A0A8C5SB18"/>
<dbReference type="Pfam" id="PF07679">
    <property type="entry name" value="I-set"/>
    <property type="match status" value="1"/>
</dbReference>
<proteinExistence type="predicted"/>
<dbReference type="Proteomes" id="UP000694406">
    <property type="component" value="Unplaced"/>
</dbReference>
<dbReference type="InterPro" id="IPR013783">
    <property type="entry name" value="Ig-like_fold"/>
</dbReference>
<dbReference type="InterPro" id="IPR013098">
    <property type="entry name" value="Ig_I-set"/>
</dbReference>
<dbReference type="PROSITE" id="PS50835">
    <property type="entry name" value="IG_LIKE"/>
    <property type="match status" value="1"/>
</dbReference>
<evidence type="ECO:0000259" key="5">
    <source>
        <dbReference type="PROSITE" id="PS50835"/>
    </source>
</evidence>
<organism evidence="6 7">
    <name type="scientific">Laticauda laticaudata</name>
    <name type="common">Blue-ringed sea krait</name>
    <name type="synonym">Blue-lipped sea krait</name>
    <dbReference type="NCBI Taxonomy" id="8630"/>
    <lineage>
        <taxon>Eukaryota</taxon>
        <taxon>Metazoa</taxon>
        <taxon>Chordata</taxon>
        <taxon>Craniata</taxon>
        <taxon>Vertebrata</taxon>
        <taxon>Euteleostomi</taxon>
        <taxon>Lepidosauria</taxon>
        <taxon>Squamata</taxon>
        <taxon>Bifurcata</taxon>
        <taxon>Unidentata</taxon>
        <taxon>Episquamata</taxon>
        <taxon>Toxicofera</taxon>
        <taxon>Serpentes</taxon>
        <taxon>Colubroidea</taxon>
        <taxon>Elapidae</taxon>
        <taxon>Laticaudinae</taxon>
        <taxon>Laticauda</taxon>
    </lineage>
</organism>
<keyword evidence="4" id="KW-1015">Disulfide bond</keyword>
<sequence length="134" mass="14813">MVDWRKDEQMLQPGAKYKIKQKENVAELTIQDVTEEDAGEYSCICEDQTTSASVTVQGKYMTPLSFFLSLIGEVLVIFFENICSLGMNYSLSNHVTSSTTAGIHLTTAARKIIKWGRTHLTSVLLSNGSFGPSL</sequence>
<dbReference type="SUPFAM" id="SSF48726">
    <property type="entry name" value="Immunoglobulin"/>
    <property type="match status" value="1"/>
</dbReference>
<dbReference type="PANTHER" id="PTHR35971:SF5">
    <property type="entry name" value="OBSCURIN LIKE CYTOSKELETAL ADAPTOR 1"/>
    <property type="match status" value="1"/>
</dbReference>